<dbReference type="STRING" id="1069081.SAMN05660197_1428"/>
<proteinExistence type="predicted"/>
<keyword evidence="1" id="KW-0472">Membrane</keyword>
<dbReference type="Pfam" id="PF13116">
    <property type="entry name" value="YhdP"/>
    <property type="match status" value="2"/>
</dbReference>
<sequence>MIIKTVSTIKKIALTIFLTTILLASLFYFLLQEGITIEHLRLPLFQIGKLYLKLDKKLIVEGNDIYLPASQSKKTDIGTISKLLEYLPKFFQQITLRDIHFDNKKATIIYKKDIFLAKSDNFQTLFRLYPTKNVIRAKVEKFYFTPYNLRLNGDLVIQNNHLEFNGFYNFEGVEGSLQVRKEGTQLFCLANSKPFTNKNLRLIFRHFSLHNDIKKWSYEYIKAKEYKLLSFRLHHNLKKPFTPNSFEALAEAKGVVVKFHPKLSPAFVKKVHLHYSKDTLDFKLFEPHYKNKDLQGSYVKISDLSHFAKSRILIHLQTKSRLDNTIKQVLHAYNIDIPIEHKKGSIDAKLSILLFFKGNKLDIVGDFFARNALIYLEGVKFHFIDTLFKLHNDTLYLKNGNVKIAEILDTDTKGFIDFAKDQCKFFLHIKQAFLQKGYSTIIDAKNVKDVMLCDLQKKWIHLKNVNIDIKFDKDKEIIIYDLPALKKYSPLLHQLSPKQGKANIFIKKDGIDFESFFLKPNRFFSENGKYIENFYVRGTIKKNVHISLNNFLDAVIDKEIAIAIKNVDINLTSGKKSDTLNKKIKLSLLHTTLYIKNRPLKIDSAQATIYNHNIIFNGKYKEGEISFKQKGNSFSLLATRLSDDFVNTFLQKQFFSGGTFSLIAHGDRDNFRGKVTLSQTHIKNLKALNNIFAFLNTVPALVTFNDPGFSTQGLFVKNGYIDFAYVNGKIFVKKLFLVSNSLTFDGYGIVDLPKDTITMQIKLITLKSVTNILNKIPVAGYLLFGKDGSIATTLSLSGSLKDPLVNTQLTKDTLQAPLNIIKRTLQMPFKIFQ</sequence>
<keyword evidence="1" id="KW-0812">Transmembrane</keyword>
<evidence type="ECO:0000256" key="1">
    <source>
        <dbReference type="SAM" id="Phobius"/>
    </source>
</evidence>
<feature type="transmembrane region" description="Helical" evidence="1">
    <location>
        <begin position="12"/>
        <end position="31"/>
    </location>
</feature>
<evidence type="ECO:0000313" key="3">
    <source>
        <dbReference type="EMBL" id="SMC09609.1"/>
    </source>
</evidence>
<accession>A0A1W1WTU2</accession>
<dbReference type="EMBL" id="FWWZ01000001">
    <property type="protein sequence ID" value="SMC09609.1"/>
    <property type="molecule type" value="Genomic_DNA"/>
</dbReference>
<dbReference type="InterPro" id="IPR025263">
    <property type="entry name" value="YhdP_central"/>
</dbReference>
<dbReference type="AlphaFoldDB" id="A0A1W1WTU2"/>
<feature type="domain" description="YhdP central" evidence="2">
    <location>
        <begin position="206"/>
        <end position="399"/>
    </location>
</feature>
<protein>
    <recommendedName>
        <fullName evidence="2">YhdP central domain-containing protein</fullName>
    </recommendedName>
</protein>
<name>A0A1W1WTU2_9BACT</name>
<evidence type="ECO:0000259" key="2">
    <source>
        <dbReference type="Pfam" id="PF13116"/>
    </source>
</evidence>
<reference evidence="4" key="1">
    <citation type="submission" date="2017-04" db="EMBL/GenBank/DDBJ databases">
        <authorList>
            <person name="Varghese N."/>
            <person name="Submissions S."/>
        </authorList>
    </citation>
    <scope>NUCLEOTIDE SEQUENCE [LARGE SCALE GENOMIC DNA]</scope>
    <source>
        <strain evidence="4">DSM 16512</strain>
    </source>
</reference>
<feature type="domain" description="YhdP central" evidence="2">
    <location>
        <begin position="598"/>
        <end position="805"/>
    </location>
</feature>
<organism evidence="3 4">
    <name type="scientific">Nitratiruptor tergarcus DSM 16512</name>
    <dbReference type="NCBI Taxonomy" id="1069081"/>
    <lineage>
        <taxon>Bacteria</taxon>
        <taxon>Pseudomonadati</taxon>
        <taxon>Campylobacterota</taxon>
        <taxon>Epsilonproteobacteria</taxon>
        <taxon>Nautiliales</taxon>
        <taxon>Nitratiruptoraceae</taxon>
        <taxon>Nitratiruptor</taxon>
    </lineage>
</organism>
<keyword evidence="4" id="KW-1185">Reference proteome</keyword>
<keyword evidence="1" id="KW-1133">Transmembrane helix</keyword>
<evidence type="ECO:0000313" key="4">
    <source>
        <dbReference type="Proteomes" id="UP000192602"/>
    </source>
</evidence>
<dbReference type="Proteomes" id="UP000192602">
    <property type="component" value="Unassembled WGS sequence"/>
</dbReference>
<gene>
    <name evidence="3" type="ORF">SAMN05660197_1428</name>
</gene>